<reference evidence="2" key="3">
    <citation type="submission" date="2019-01" db="EMBL/GenBank/DDBJ databases">
        <authorList>
            <person name="Zhang L."/>
        </authorList>
    </citation>
    <scope>NUCLEOTIDE SEQUENCE</scope>
    <source>
        <strain evidence="2">11K1</strain>
    </source>
</reference>
<organism evidence="2 4">
    <name type="scientific">Pseudomonas viciae</name>
    <dbReference type="NCBI Taxonomy" id="2505979"/>
    <lineage>
        <taxon>Bacteria</taxon>
        <taxon>Pseudomonadati</taxon>
        <taxon>Pseudomonadota</taxon>
        <taxon>Gammaproteobacteria</taxon>
        <taxon>Pseudomonadales</taxon>
        <taxon>Pseudomonadaceae</taxon>
        <taxon>Pseudomonas</taxon>
    </lineage>
</organism>
<reference evidence="3" key="4">
    <citation type="submission" date="2023-04" db="EMBL/GenBank/DDBJ databases">
        <authorList>
            <person name="Charles T.C."/>
            <person name="Cheng J."/>
            <person name="Lynch M."/>
            <person name="Van Dyk A."/>
        </authorList>
    </citation>
    <scope>NUCLEOTIDE SEQUENCE</scope>
    <source>
        <strain evidence="3">YsS1</strain>
    </source>
</reference>
<accession>A0A4P7PNS2</accession>
<reference evidence="2 4" key="2">
    <citation type="journal article" date="2019" name="Front. Microbiol.">
        <title>In silico and Genetic Analyses of Cyclic Lipopeptide Synthetic Gene Clusters in Pseudomonas sp. 11K1.</title>
        <authorList>
            <person name="Zhao H."/>
            <person name="Liu Y.P."/>
            <person name="Zhang L.Q."/>
        </authorList>
    </citation>
    <scope>NUCLEOTIDE SEQUENCE [LARGE SCALE GENOMIC DNA]</scope>
    <source>
        <strain evidence="2 4">11K1</strain>
    </source>
</reference>
<dbReference type="EMBL" id="CP035088">
    <property type="protein sequence ID" value="QBZ92621.1"/>
    <property type="molecule type" value="Genomic_DNA"/>
</dbReference>
<evidence type="ECO:0000313" key="4">
    <source>
        <dbReference type="Proteomes" id="UP000296468"/>
    </source>
</evidence>
<feature type="chain" id="PRO_5020674271" description="Lipoprotein" evidence="1">
    <location>
        <begin position="18"/>
        <end position="141"/>
    </location>
</feature>
<dbReference type="PROSITE" id="PS51257">
    <property type="entry name" value="PROKAR_LIPOPROTEIN"/>
    <property type="match status" value="1"/>
</dbReference>
<evidence type="ECO:0000313" key="2">
    <source>
        <dbReference type="EMBL" id="QBZ92621.1"/>
    </source>
</evidence>
<dbReference type="KEGG" id="pvk:EPZ47_29315"/>
<protein>
    <recommendedName>
        <fullName evidence="6">Lipoprotein</fullName>
    </recommendedName>
</protein>
<keyword evidence="5" id="KW-1185">Reference proteome</keyword>
<evidence type="ECO:0008006" key="6">
    <source>
        <dbReference type="Google" id="ProtNLM"/>
    </source>
</evidence>
<dbReference type="AlphaFoldDB" id="A0A4P7PNS2"/>
<evidence type="ECO:0000313" key="5">
    <source>
        <dbReference type="Proteomes" id="UP001227386"/>
    </source>
</evidence>
<keyword evidence="1" id="KW-0732">Signal</keyword>
<reference evidence="3 5" key="1">
    <citation type="journal article" date="2012" name="Appl. Soil Ecol.">
        <title>Isolation and characterization of new plant growth-promoting bacterial endophytes.</title>
        <authorList>
            <person name="Rashid S."/>
            <person name="Charles T.C."/>
            <person name="Glick B.R."/>
        </authorList>
    </citation>
    <scope>NUCLEOTIDE SEQUENCE [LARGE SCALE GENOMIC DNA]</scope>
    <source>
        <strain evidence="3 5">YsS1</strain>
    </source>
</reference>
<evidence type="ECO:0000256" key="1">
    <source>
        <dbReference type="SAM" id="SignalP"/>
    </source>
</evidence>
<name>A0A4P7PNS2_9PSED</name>
<proteinExistence type="predicted"/>
<dbReference type="OrthoDB" id="6997359at2"/>
<dbReference type="EMBL" id="CP123771">
    <property type="protein sequence ID" value="WGO93382.1"/>
    <property type="molecule type" value="Genomic_DNA"/>
</dbReference>
<sequence length="141" mass="15967">MRLYMLLLVFVSMSGCATSSPPQVDPNMAWVDFATPMPGGKMLMAESLDGQRLRDGRFFQVSPGSHELKVRFDFEVLGGGGLGMQAEPQERLCYMIVRYDHFEAGQRYRLEGRNLAFTPSARLYNAKREIVAEERQINCIP</sequence>
<feature type="signal peptide" evidence="1">
    <location>
        <begin position="1"/>
        <end position="17"/>
    </location>
</feature>
<evidence type="ECO:0000313" key="3">
    <source>
        <dbReference type="EMBL" id="WGO93382.1"/>
    </source>
</evidence>
<dbReference type="Proteomes" id="UP001227386">
    <property type="component" value="Chromosome"/>
</dbReference>
<dbReference type="RefSeq" id="WP_135847831.1">
    <property type="nucleotide sequence ID" value="NZ_CP035088.1"/>
</dbReference>
<dbReference type="Proteomes" id="UP000296468">
    <property type="component" value="Chromosome"/>
</dbReference>
<gene>
    <name evidence="2" type="ORF">EPZ47_29315</name>
    <name evidence="3" type="ORF">QCD61_27520</name>
</gene>